<sequence>MSASKYAQRVSAHNAQKGMTREERKVILASSFGALMEWYDFYIYAALAAVFGTLFFPSGNSTVAFLASLATFGAGFLIRPVGALLFGRLGDVIGRKYTFLVTILLMGISTVGVGLLPTFEHIGIAATVALVCLRLLQGLALGGEIGGALTYVAEHSPLRRRGLYTSSIQTTATLGLLLSLITVAVVKVFVTDEQFLSWGWRIPFIVSLLMLVVSVYIRSKLHESPVFLEMKSRKLISKSPIRDSFLKWDNLRYVLLLFVICAGLGAIFGTGHFYVMFFLNKTLHLPQSTVHWIMGAVLIVATPCYLLFGWLSDRIGRKYILVTACVLAALTIMPIFKALTHYATPELEKFNRSTTVSIRADDCHFSLFTAPVTACDKIKGYLTDLGVSYDLKLQPDAAVPIVRVGNEEVAGFDAAAIKKMLVAAGWPQRPDSNSMNLPAVMVLVFLLVFYLTMIYGPMGAMMVELFPARIRYTSLSLPFNLGAGWVGGMLPFTVSAINVAQGNVYAGLWYPVAICAVAAVIGFVFLPETKDRSLDH</sequence>
<comment type="subcellular location">
    <subcellularLocation>
        <location evidence="1">Cell membrane</location>
        <topology evidence="1">Multi-pass membrane protein</topology>
    </subcellularLocation>
</comment>
<feature type="transmembrane region" description="Helical" evidence="7">
    <location>
        <begin position="289"/>
        <end position="308"/>
    </location>
</feature>
<feature type="transmembrane region" description="Helical" evidence="7">
    <location>
        <begin position="163"/>
        <end position="186"/>
    </location>
</feature>
<dbReference type="Gene3D" id="1.20.1250.20">
    <property type="entry name" value="MFS general substrate transporter like domains"/>
    <property type="match status" value="3"/>
</dbReference>
<keyword evidence="6 7" id="KW-0472">Membrane</keyword>
<keyword evidence="2" id="KW-0813">Transport</keyword>
<dbReference type="InterPro" id="IPR005828">
    <property type="entry name" value="MFS_sugar_transport-like"/>
</dbReference>
<evidence type="ECO:0000256" key="5">
    <source>
        <dbReference type="ARBA" id="ARBA00022989"/>
    </source>
</evidence>
<dbReference type="InterPro" id="IPR020846">
    <property type="entry name" value="MFS_dom"/>
</dbReference>
<feature type="transmembrane region" description="Helical" evidence="7">
    <location>
        <begin position="320"/>
        <end position="339"/>
    </location>
</feature>
<name>Q2L1R8_BORA1</name>
<keyword evidence="5 7" id="KW-1133">Transmembrane helix</keyword>
<dbReference type="KEGG" id="bav:BAV1586"/>
<feature type="domain" description="Major facilitator superfamily (MFS) profile" evidence="8">
    <location>
        <begin position="26"/>
        <end position="530"/>
    </location>
</feature>
<dbReference type="HOGENOM" id="CLU_001265_39_2_4"/>
<feature type="transmembrane region" description="Helical" evidence="7">
    <location>
        <begin position="63"/>
        <end position="85"/>
    </location>
</feature>
<feature type="transmembrane region" description="Helical" evidence="7">
    <location>
        <begin position="253"/>
        <end position="277"/>
    </location>
</feature>
<dbReference type="GO" id="GO:0022857">
    <property type="term" value="F:transmembrane transporter activity"/>
    <property type="evidence" value="ECO:0007669"/>
    <property type="project" value="InterPro"/>
</dbReference>
<evidence type="ECO:0000259" key="8">
    <source>
        <dbReference type="PROSITE" id="PS50850"/>
    </source>
</evidence>
<feature type="transmembrane region" description="Helical" evidence="7">
    <location>
        <begin position="97"/>
        <end position="116"/>
    </location>
</feature>
<keyword evidence="3" id="KW-1003">Cell membrane</keyword>
<evidence type="ECO:0000256" key="3">
    <source>
        <dbReference type="ARBA" id="ARBA00022475"/>
    </source>
</evidence>
<dbReference type="AlphaFoldDB" id="Q2L1R8"/>
<dbReference type="InterPro" id="IPR036259">
    <property type="entry name" value="MFS_trans_sf"/>
</dbReference>
<feature type="transmembrane region" description="Helical" evidence="7">
    <location>
        <begin position="26"/>
        <end position="51"/>
    </location>
</feature>
<dbReference type="OrthoDB" id="6766492at2"/>
<evidence type="ECO:0000256" key="4">
    <source>
        <dbReference type="ARBA" id="ARBA00022692"/>
    </source>
</evidence>
<feature type="transmembrane region" description="Helical" evidence="7">
    <location>
        <begin position="198"/>
        <end position="217"/>
    </location>
</feature>
<proteinExistence type="predicted"/>
<feature type="transmembrane region" description="Helical" evidence="7">
    <location>
        <begin position="437"/>
        <end position="456"/>
    </location>
</feature>
<feature type="transmembrane region" description="Helical" evidence="7">
    <location>
        <begin position="122"/>
        <end position="142"/>
    </location>
</feature>
<dbReference type="InterPro" id="IPR005829">
    <property type="entry name" value="Sugar_transporter_CS"/>
</dbReference>
<dbReference type="PROSITE" id="PS50850">
    <property type="entry name" value="MFS"/>
    <property type="match status" value="1"/>
</dbReference>
<evidence type="ECO:0000313" key="9">
    <source>
        <dbReference type="EMBL" id="CAJ49196.1"/>
    </source>
</evidence>
<organism evidence="9 10">
    <name type="scientific">Bordetella avium (strain 197N)</name>
    <dbReference type="NCBI Taxonomy" id="360910"/>
    <lineage>
        <taxon>Bacteria</taxon>
        <taxon>Pseudomonadati</taxon>
        <taxon>Pseudomonadota</taxon>
        <taxon>Betaproteobacteria</taxon>
        <taxon>Burkholderiales</taxon>
        <taxon>Alcaligenaceae</taxon>
        <taxon>Bordetella</taxon>
    </lineage>
</organism>
<evidence type="ECO:0000256" key="6">
    <source>
        <dbReference type="ARBA" id="ARBA00023136"/>
    </source>
</evidence>
<dbReference type="Proteomes" id="UP000001977">
    <property type="component" value="Chromosome"/>
</dbReference>
<gene>
    <name evidence="9" type="ordered locus">BAV1586</name>
</gene>
<protein>
    <submittedName>
        <fullName evidence="9">Probable transporter</fullName>
    </submittedName>
</protein>
<feature type="transmembrane region" description="Helical" evidence="7">
    <location>
        <begin position="506"/>
        <end position="526"/>
    </location>
</feature>
<keyword evidence="4 7" id="KW-0812">Transmembrane</keyword>
<feature type="transmembrane region" description="Helical" evidence="7">
    <location>
        <begin position="477"/>
        <end position="500"/>
    </location>
</feature>
<dbReference type="eggNOG" id="COG0477">
    <property type="taxonomic scope" value="Bacteria"/>
</dbReference>
<keyword evidence="10" id="KW-1185">Reference proteome</keyword>
<dbReference type="FunFam" id="1.20.1250.20:FF:000001">
    <property type="entry name" value="Dicarboxylate MFS transporter"/>
    <property type="match status" value="1"/>
</dbReference>
<accession>Q2L1R8</accession>
<evidence type="ECO:0000313" key="10">
    <source>
        <dbReference type="Proteomes" id="UP000001977"/>
    </source>
</evidence>
<dbReference type="PANTHER" id="PTHR43045">
    <property type="entry name" value="SHIKIMATE TRANSPORTER"/>
    <property type="match status" value="1"/>
</dbReference>
<dbReference type="PROSITE" id="PS00217">
    <property type="entry name" value="SUGAR_TRANSPORT_2"/>
    <property type="match status" value="1"/>
</dbReference>
<dbReference type="RefSeq" id="WP_012417258.1">
    <property type="nucleotide sequence ID" value="NC_010645.1"/>
</dbReference>
<dbReference type="EMBL" id="AM167904">
    <property type="protein sequence ID" value="CAJ49196.1"/>
    <property type="molecule type" value="Genomic_DNA"/>
</dbReference>
<dbReference type="Pfam" id="PF00083">
    <property type="entry name" value="Sugar_tr"/>
    <property type="match status" value="2"/>
</dbReference>
<dbReference type="SUPFAM" id="SSF103473">
    <property type="entry name" value="MFS general substrate transporter"/>
    <property type="match status" value="1"/>
</dbReference>
<dbReference type="CDD" id="cd17369">
    <property type="entry name" value="MFS_ShiA_like"/>
    <property type="match status" value="1"/>
</dbReference>
<dbReference type="GO" id="GO:0005886">
    <property type="term" value="C:plasma membrane"/>
    <property type="evidence" value="ECO:0007669"/>
    <property type="project" value="UniProtKB-SubCell"/>
</dbReference>
<reference evidence="9 10" key="1">
    <citation type="journal article" date="2006" name="J. Bacteriol.">
        <title>Comparison of the genome sequence of the poultry pathogen Bordetella avium with those of B. bronchiseptica, B. pertussis, and B. parapertussis reveals extensive diversity in surface structures associated with host interaction.</title>
        <authorList>
            <person name="Sebaihia M."/>
            <person name="Preston A."/>
            <person name="Maskell D.J."/>
            <person name="Kuzmiak H."/>
            <person name="Connell T.D."/>
            <person name="King N.D."/>
            <person name="Orndorff P.E."/>
            <person name="Miyamoto D.M."/>
            <person name="Thomson N.R."/>
            <person name="Harris D."/>
            <person name="Goble A."/>
            <person name="Lord A."/>
            <person name="Murphy L."/>
            <person name="Quail M.A."/>
            <person name="Rutter S."/>
            <person name="Squares R."/>
            <person name="Squares S."/>
            <person name="Woodward J."/>
            <person name="Parkhill J."/>
            <person name="Temple L.M."/>
        </authorList>
    </citation>
    <scope>NUCLEOTIDE SEQUENCE [LARGE SCALE GENOMIC DNA]</scope>
    <source>
        <strain evidence="9 10">197N</strain>
    </source>
</reference>
<evidence type="ECO:0000256" key="2">
    <source>
        <dbReference type="ARBA" id="ARBA00022448"/>
    </source>
</evidence>
<dbReference type="PANTHER" id="PTHR43045:SF7">
    <property type="entry name" value="MAJOR FACILITATOR SUPERFAMILY TRANSPORTER"/>
    <property type="match status" value="1"/>
</dbReference>
<evidence type="ECO:0000256" key="7">
    <source>
        <dbReference type="SAM" id="Phobius"/>
    </source>
</evidence>
<evidence type="ECO:0000256" key="1">
    <source>
        <dbReference type="ARBA" id="ARBA00004651"/>
    </source>
</evidence>